<dbReference type="EMBL" id="LN730643">
    <property type="protein sequence ID" value="CEP13916.1"/>
    <property type="molecule type" value="Genomic_DNA"/>
</dbReference>
<proteinExistence type="predicted"/>
<dbReference type="Proteomes" id="UP000054107">
    <property type="component" value="Unassembled WGS sequence"/>
</dbReference>
<reference evidence="2 3" key="1">
    <citation type="submission" date="2014-09" db="EMBL/GenBank/DDBJ databases">
        <authorList>
            <person name="Ellenberger Sabrina"/>
        </authorList>
    </citation>
    <scope>NUCLEOTIDE SEQUENCE [LARGE SCALE GENOMIC DNA]</scope>
    <source>
        <strain evidence="2 3">CBS 412.66</strain>
    </source>
</reference>
<feature type="compositionally biased region" description="Basic residues" evidence="1">
    <location>
        <begin position="98"/>
        <end position="109"/>
    </location>
</feature>
<keyword evidence="3" id="KW-1185">Reference proteome</keyword>
<gene>
    <name evidence="2" type="primary">PARPA_08055.1 scaffold 31304</name>
</gene>
<name>A0A0B7NG90_9FUNG</name>
<protein>
    <submittedName>
        <fullName evidence="2">Uncharacterized protein</fullName>
    </submittedName>
</protein>
<organism evidence="2 3">
    <name type="scientific">Parasitella parasitica</name>
    <dbReference type="NCBI Taxonomy" id="35722"/>
    <lineage>
        <taxon>Eukaryota</taxon>
        <taxon>Fungi</taxon>
        <taxon>Fungi incertae sedis</taxon>
        <taxon>Mucoromycota</taxon>
        <taxon>Mucoromycotina</taxon>
        <taxon>Mucoromycetes</taxon>
        <taxon>Mucorales</taxon>
        <taxon>Mucorineae</taxon>
        <taxon>Mucoraceae</taxon>
        <taxon>Parasitella</taxon>
    </lineage>
</organism>
<feature type="region of interest" description="Disordered" evidence="1">
    <location>
        <begin position="75"/>
        <end position="109"/>
    </location>
</feature>
<dbReference type="AlphaFoldDB" id="A0A0B7NG90"/>
<feature type="compositionally biased region" description="Polar residues" evidence="1">
    <location>
        <begin position="77"/>
        <end position="93"/>
    </location>
</feature>
<evidence type="ECO:0000313" key="2">
    <source>
        <dbReference type="EMBL" id="CEP13916.1"/>
    </source>
</evidence>
<evidence type="ECO:0000256" key="1">
    <source>
        <dbReference type="SAM" id="MobiDB-lite"/>
    </source>
</evidence>
<accession>A0A0B7NG90</accession>
<evidence type="ECO:0000313" key="3">
    <source>
        <dbReference type="Proteomes" id="UP000054107"/>
    </source>
</evidence>
<sequence length="109" mass="12251">MYLYLHKRDTSFIVWIQLKATQPAIAYHHGTASSRYVSEWVEIGKVVDKPAHMLKLSTVQPRTLERLNKAFDAKLKQGSSGVRSPAFNGSQTAGDKRRTNKTRNAHGAQ</sequence>